<evidence type="ECO:0000256" key="6">
    <source>
        <dbReference type="PROSITE-ProRule" id="PRU00339"/>
    </source>
</evidence>
<evidence type="ECO:0000256" key="5">
    <source>
        <dbReference type="ARBA" id="ARBA00023242"/>
    </source>
</evidence>
<evidence type="ECO:0000256" key="1">
    <source>
        <dbReference type="ARBA" id="ARBA00004123"/>
    </source>
</evidence>
<dbReference type="PROSITE" id="PS50005">
    <property type="entry name" value="TPR"/>
    <property type="match status" value="1"/>
</dbReference>
<evidence type="ECO:0000256" key="2">
    <source>
        <dbReference type="ARBA" id="ARBA00004286"/>
    </source>
</evidence>
<evidence type="ECO:0000256" key="4">
    <source>
        <dbReference type="ARBA" id="ARBA00022454"/>
    </source>
</evidence>
<dbReference type="Proteomes" id="UP000663845">
    <property type="component" value="Unassembled WGS sequence"/>
</dbReference>
<comment type="caution">
    <text evidence="8">The sequence shown here is derived from an EMBL/GenBank/DDBJ whole genome shotgun (WGS) entry which is preliminary data.</text>
</comment>
<evidence type="ECO:0000259" key="7">
    <source>
        <dbReference type="Pfam" id="PF25756"/>
    </source>
</evidence>
<organism evidence="8 9">
    <name type="scientific">Adineta steineri</name>
    <dbReference type="NCBI Taxonomy" id="433720"/>
    <lineage>
        <taxon>Eukaryota</taxon>
        <taxon>Metazoa</taxon>
        <taxon>Spiralia</taxon>
        <taxon>Gnathifera</taxon>
        <taxon>Rotifera</taxon>
        <taxon>Eurotatoria</taxon>
        <taxon>Bdelloidea</taxon>
        <taxon>Adinetida</taxon>
        <taxon>Adinetidae</taxon>
        <taxon>Adineta</taxon>
    </lineage>
</organism>
<keyword evidence="5" id="KW-0539">Nucleus</keyword>
<dbReference type="GO" id="GO:0032039">
    <property type="term" value="C:integrator complex"/>
    <property type="evidence" value="ECO:0007669"/>
    <property type="project" value="TreeGrafter"/>
</dbReference>
<comment type="subcellular location">
    <subcellularLocation>
        <location evidence="2">Chromosome</location>
    </subcellularLocation>
    <subcellularLocation>
        <location evidence="1">Nucleus</location>
    </subcellularLocation>
</comment>
<evidence type="ECO:0000256" key="3">
    <source>
        <dbReference type="ARBA" id="ARBA00007147"/>
    </source>
</evidence>
<dbReference type="Pfam" id="PF25756">
    <property type="entry name" value="TPR_INTS8"/>
    <property type="match status" value="1"/>
</dbReference>
<feature type="repeat" description="TPR" evidence="6">
    <location>
        <begin position="248"/>
        <end position="281"/>
    </location>
</feature>
<dbReference type="InterPro" id="IPR057980">
    <property type="entry name" value="TPR_INTS8"/>
</dbReference>
<dbReference type="GO" id="GO:0034472">
    <property type="term" value="P:snRNA 3'-end processing"/>
    <property type="evidence" value="ECO:0007669"/>
    <property type="project" value="InterPro"/>
</dbReference>
<dbReference type="EMBL" id="CAJNOG010000594">
    <property type="protein sequence ID" value="CAF1308493.1"/>
    <property type="molecule type" value="Genomic_DNA"/>
</dbReference>
<keyword evidence="4" id="KW-0158">Chromosome</keyword>
<name>A0A815EML0_9BILA</name>
<dbReference type="InterPro" id="IPR038751">
    <property type="entry name" value="INTS8"/>
</dbReference>
<comment type="similarity">
    <text evidence="3">Belongs to the Integrator subunit 8 family.</text>
</comment>
<proteinExistence type="inferred from homology"/>
<dbReference type="SMART" id="SM00028">
    <property type="entry name" value="TPR"/>
    <property type="match status" value="2"/>
</dbReference>
<dbReference type="PANTHER" id="PTHR13350">
    <property type="entry name" value="INTEGRATOR COMPLEX SUBUNIT 8"/>
    <property type="match status" value="1"/>
</dbReference>
<dbReference type="GO" id="GO:0005694">
    <property type="term" value="C:chromosome"/>
    <property type="evidence" value="ECO:0007669"/>
    <property type="project" value="UniProtKB-SubCell"/>
</dbReference>
<keyword evidence="6" id="KW-0802">TPR repeat</keyword>
<evidence type="ECO:0000313" key="8">
    <source>
        <dbReference type="EMBL" id="CAF1308493.1"/>
    </source>
</evidence>
<dbReference type="PANTHER" id="PTHR13350:SF1">
    <property type="entry name" value="INTEGRATOR COMPLEX SUBUNIT 8"/>
    <property type="match status" value="1"/>
</dbReference>
<feature type="domain" description="INTS8 TPR repeats" evidence="7">
    <location>
        <begin position="467"/>
        <end position="861"/>
    </location>
</feature>
<sequence>MSEFTSSVSSQTASWFEFLLNPTLLDTFLTEDNLEITGTDLIIQFLISANLIEQKTKLKTATENPNDIELKDNRIRALRHLAMKIAAKFNWDLVVIEKRIPVAVASDLIHCFVRLTTQTDKNYKDREQLQQLNRLDEPALFAVQLLHRWTVRTCVQSSFPVKPVKIFQVNLAGYVNPLQHMRGPNENVIEMARAKVRESVQALEALLEWKSVVRIPIDACFGLIDIETGSVPCDWSRTQIYPLVECLARIYYDLGSIYFYEQNYVNAYTMFRRVHELRNQLESTNYFSSLDGYLTSLNAINPSMEQIHSVKSRDRFLMGVPTPRTSIEEYITLLAEDNEMKEMTLAARNRLEDHLETGSQQYRIVCSFNLIRSLLDGKYVSNTQYAYDFLEIALQKTKQVTPKQQLILNSFLRIHFHNLTKNLQEQLRMNNLTHLVGSTFSIPILRSRTQQSIQRSNLIERPTSSIQFKWQTRLIHSSEPEILTQTITDLDNAKLSQTLNELFPMSLKLTPTDQAINILMNTNHLFGQLIRILYEKAKRAQINKNYSQCHTLLTQAIDILSLHHHQDITIGQVIKYLHYDRLLFDLYEVISKQTFHDNENNLWEKCQSFLTENHSDIDINTDVISAALAYALSRNELQFIQSLISNNRRIRPHLDLAKLFARLLTNENQTQIRPELAQELWERITDILTEKLQGTNVNKQSRNRHQQSNSLNDKLTVVELQKFIIHINHRILLQIIFSLLSRLYSLILVDQSHIDIYSEYSRCWPTSVDYRKRSIRTSTLAQLIQALFDHIQTLKYLPIQIKSSLFRTQADIHLTLQQYTQAMHAYISAIAIETALFSSPIINQQDDLIIKNMSKAALKLGESHDLNNMNSNDLTTENNNTNQQFLHPPEHKTRSLLTNVFRTRRSNLTLDSNEPNMVGKQFSVSVLNLATSRSSSRRNSAIATINELTLDQRKHALSEENLPSMDNTYIYFTDINGQNFKEKLKYSTTSENTTLREMLVKLFEKHNLSIETYNICLRSAPTLPLSLDQPVKHVLLNDLVVTDKPKKKRSRKKNISFD</sequence>
<dbReference type="InterPro" id="IPR019734">
    <property type="entry name" value="TPR_rpt"/>
</dbReference>
<evidence type="ECO:0000313" key="9">
    <source>
        <dbReference type="Proteomes" id="UP000663845"/>
    </source>
</evidence>
<dbReference type="AlphaFoldDB" id="A0A815EML0"/>
<accession>A0A815EML0</accession>
<protein>
    <recommendedName>
        <fullName evidence="7">INTS8 TPR repeats domain-containing protein</fullName>
    </recommendedName>
</protein>
<gene>
    <name evidence="8" type="ORF">JYZ213_LOCUS32717</name>
</gene>
<reference evidence="8" key="1">
    <citation type="submission" date="2021-02" db="EMBL/GenBank/DDBJ databases">
        <authorList>
            <person name="Nowell W R."/>
        </authorList>
    </citation>
    <scope>NUCLEOTIDE SEQUENCE</scope>
</reference>